<name>A0A1C3JVM8_9GAMM</name>
<evidence type="ECO:0000313" key="1">
    <source>
        <dbReference type="EMBL" id="SBT19301.1"/>
    </source>
</evidence>
<evidence type="ECO:0008006" key="5">
    <source>
        <dbReference type="Google" id="ProtNLM"/>
    </source>
</evidence>
<keyword evidence="3" id="KW-1185">Reference proteome</keyword>
<evidence type="ECO:0000313" key="4">
    <source>
        <dbReference type="Proteomes" id="UP000092871"/>
    </source>
</evidence>
<dbReference type="Proteomes" id="UP000092840">
    <property type="component" value="Unassembled WGS sequence"/>
</dbReference>
<evidence type="ECO:0000313" key="3">
    <source>
        <dbReference type="Proteomes" id="UP000092840"/>
    </source>
</evidence>
<protein>
    <recommendedName>
        <fullName evidence="5">Peptidase C-terminal archaeal/bacterial domain-containing protein</fullName>
    </recommendedName>
</protein>
<dbReference type="Gene3D" id="2.60.120.380">
    <property type="match status" value="2"/>
</dbReference>
<dbReference type="EMBL" id="FLRB01000035">
    <property type="protein sequence ID" value="SBT22875.1"/>
    <property type="molecule type" value="Genomic_DNA"/>
</dbReference>
<proteinExistence type="predicted"/>
<dbReference type="EMBL" id="FLRA01000035">
    <property type="protein sequence ID" value="SBT19301.1"/>
    <property type="molecule type" value="Genomic_DNA"/>
</dbReference>
<accession>A0A1C3JVM8</accession>
<evidence type="ECO:0000313" key="2">
    <source>
        <dbReference type="EMBL" id="SBT22875.1"/>
    </source>
</evidence>
<dbReference type="AlphaFoldDB" id="A0A1C3JVM8"/>
<sequence>MSLEAGTDYTMTFSSENVEIPALVLRDAEGQTVENNFSITGDDVDISFTAEEAGAYFLDASDLSSAAIGDYTLALTTDEQDTIEIPELDEDDVSADILTTSLLDVGSTVESSLDFAGDEDWFATSLEAGMTYDISMESDALESGQLAVMDNDGELALALEEGNEDGILSFTAEESGTYFIGASDANPDATGDYLIGVQQQTTEDVIA</sequence>
<organism evidence="1 4">
    <name type="scientific">Marinomonas gallaica</name>
    <dbReference type="NCBI Taxonomy" id="1806667"/>
    <lineage>
        <taxon>Bacteria</taxon>
        <taxon>Pseudomonadati</taxon>
        <taxon>Pseudomonadota</taxon>
        <taxon>Gammaproteobacteria</taxon>
        <taxon>Oceanospirillales</taxon>
        <taxon>Oceanospirillaceae</taxon>
        <taxon>Marinomonas</taxon>
    </lineage>
</organism>
<reference evidence="2 3" key="1">
    <citation type="submission" date="2016-06" db="EMBL/GenBank/DDBJ databases">
        <authorList>
            <person name="Rodrigo-Torres L."/>
            <person name="Arahal D.R."/>
        </authorList>
    </citation>
    <scope>NUCLEOTIDE SEQUENCE [LARGE SCALE GENOMIC DNA]</scope>
    <source>
        <strain evidence="2 3">CECT 5116</strain>
    </source>
</reference>
<gene>
    <name evidence="1" type="ORF">MGA5115_03463</name>
    <name evidence="2" type="ORF">MGA5116_03505</name>
</gene>
<dbReference type="Proteomes" id="UP000092871">
    <property type="component" value="Unassembled WGS sequence"/>
</dbReference>
<reference evidence="1 4" key="2">
    <citation type="submission" date="2016-06" db="EMBL/GenBank/DDBJ databases">
        <authorList>
            <person name="Kjaerup R.B."/>
            <person name="Dalgaard T.S."/>
            <person name="Juul-Madsen H.R."/>
        </authorList>
    </citation>
    <scope>NUCLEOTIDE SEQUENCE [LARGE SCALE GENOMIC DNA]</scope>
    <source>
        <strain evidence="1 4">CECT 5115</strain>
    </source>
</reference>